<evidence type="ECO:0000256" key="1">
    <source>
        <dbReference type="SAM" id="SignalP"/>
    </source>
</evidence>
<organism evidence="2 3">
    <name type="scientific">Kribbella deserti</name>
    <dbReference type="NCBI Taxonomy" id="1926257"/>
    <lineage>
        <taxon>Bacteria</taxon>
        <taxon>Bacillati</taxon>
        <taxon>Actinomycetota</taxon>
        <taxon>Actinomycetes</taxon>
        <taxon>Propionibacteriales</taxon>
        <taxon>Kribbellaceae</taxon>
        <taxon>Kribbella</taxon>
    </lineage>
</organism>
<comment type="caution">
    <text evidence="2">The sequence shown here is derived from an EMBL/GenBank/DDBJ whole genome shotgun (WGS) entry which is preliminary data.</text>
</comment>
<dbReference type="RefSeq" id="WP_380044664.1">
    <property type="nucleotide sequence ID" value="NZ_JBHLTC010000008.1"/>
</dbReference>
<reference evidence="2 3" key="1">
    <citation type="submission" date="2024-09" db="EMBL/GenBank/DDBJ databases">
        <authorList>
            <person name="Sun Q."/>
            <person name="Mori K."/>
        </authorList>
    </citation>
    <scope>NUCLEOTIDE SEQUENCE [LARGE SCALE GENOMIC DNA]</scope>
    <source>
        <strain evidence="2 3">CGMCC 1.15906</strain>
    </source>
</reference>
<name>A0ABV6QH57_9ACTN</name>
<evidence type="ECO:0000313" key="2">
    <source>
        <dbReference type="EMBL" id="MFC0623960.1"/>
    </source>
</evidence>
<keyword evidence="3" id="KW-1185">Reference proteome</keyword>
<dbReference type="EMBL" id="JBHLTC010000008">
    <property type="protein sequence ID" value="MFC0623960.1"/>
    <property type="molecule type" value="Genomic_DNA"/>
</dbReference>
<feature type="signal peptide" evidence="1">
    <location>
        <begin position="1"/>
        <end position="22"/>
    </location>
</feature>
<sequence length="117" mass="12153">MSMRTYLKTGFAVTALAGAAFASAPAASASTPVAPERISLAQSGGPFTAQGGSCDSVGDNGYSWWANCRVNSGHARAITTCSDGTTKYGPWQGVGYWRFGGECAPHRLTGYYAQFVG</sequence>
<accession>A0ABV6QH57</accession>
<evidence type="ECO:0000313" key="3">
    <source>
        <dbReference type="Proteomes" id="UP001589890"/>
    </source>
</evidence>
<dbReference type="Proteomes" id="UP001589890">
    <property type="component" value="Unassembled WGS sequence"/>
</dbReference>
<gene>
    <name evidence="2" type="ORF">ACFFGN_07795</name>
</gene>
<protein>
    <submittedName>
        <fullName evidence="2">Uncharacterized protein</fullName>
    </submittedName>
</protein>
<feature type="chain" id="PRO_5046948743" evidence="1">
    <location>
        <begin position="23"/>
        <end position="117"/>
    </location>
</feature>
<keyword evidence="1" id="KW-0732">Signal</keyword>
<proteinExistence type="predicted"/>